<dbReference type="Pfam" id="PF04921">
    <property type="entry name" value="XAP5"/>
    <property type="match status" value="1"/>
</dbReference>
<dbReference type="InterPro" id="IPR007005">
    <property type="entry name" value="XAP5"/>
</dbReference>
<dbReference type="AlphaFoldDB" id="M4BNZ0"/>
<keyword evidence="4" id="KW-1185">Reference proteome</keyword>
<sequence>MNIIPVTYFASGSLSVTMTGIERYGSSGAHTVEGNVAGSKAAKLTRQREKQQQEYEAKRQEIEKTNRRGMRIDDNFQSHTDNDESEFKRQTVGLVTAEEFRKKREDLQNRKSALVEVQPEEKQTERKKKKKKRQAKKIGPLSFDLDGSGDEAGDEVVEVKRMKKSIKNPEVDTDFLPDKEREKEEARERQRLRAEWEAEQEIIKNENVAVTYSYWDGSGHRREITKTTIGKYLELVKQQLVSEFAELRGVGAENLIYIKEDLIIPHHYSFYDLIVTKARGKSGPLFCFDVHDDVRLVQDRRVEKDESHPGKVVDRHWYEKNKHIFPASRWEVYDPNVVREKYTIRGN</sequence>
<organism evidence="3 4">
    <name type="scientific">Hyaloperonospora arabidopsidis (strain Emoy2)</name>
    <name type="common">Downy mildew agent</name>
    <name type="synonym">Peronospora arabidopsidis</name>
    <dbReference type="NCBI Taxonomy" id="559515"/>
    <lineage>
        <taxon>Eukaryota</taxon>
        <taxon>Sar</taxon>
        <taxon>Stramenopiles</taxon>
        <taxon>Oomycota</taxon>
        <taxon>Peronosporomycetes</taxon>
        <taxon>Peronosporales</taxon>
        <taxon>Peronosporaceae</taxon>
        <taxon>Hyaloperonospora</taxon>
    </lineage>
</organism>
<dbReference type="GO" id="GO:0005634">
    <property type="term" value="C:nucleus"/>
    <property type="evidence" value="ECO:0007669"/>
    <property type="project" value="InterPro"/>
</dbReference>
<feature type="region of interest" description="Disordered" evidence="1">
    <location>
        <begin position="65"/>
        <end position="90"/>
    </location>
</feature>
<dbReference type="VEuPathDB" id="FungiDB:HpaG808128"/>
<dbReference type="EnsemblProtists" id="HpaT808128">
    <property type="protein sequence ID" value="HpaP808128"/>
    <property type="gene ID" value="HpaG808128"/>
</dbReference>
<feature type="compositionally biased region" description="Basic residues" evidence="1">
    <location>
        <begin position="125"/>
        <end position="136"/>
    </location>
</feature>
<accession>M4BNZ0</accession>
<feature type="compositionally biased region" description="Basic and acidic residues" evidence="1">
    <location>
        <begin position="65"/>
        <end position="89"/>
    </location>
</feature>
<protein>
    <recommendedName>
        <fullName evidence="2">FAM50A/XAP5 C-terminal domain-containing protein</fullName>
    </recommendedName>
</protein>
<dbReference type="eggNOG" id="KOG2894">
    <property type="taxonomic scope" value="Eukaryota"/>
</dbReference>
<evidence type="ECO:0000259" key="2">
    <source>
        <dbReference type="Pfam" id="PF04921"/>
    </source>
</evidence>
<evidence type="ECO:0000313" key="4">
    <source>
        <dbReference type="Proteomes" id="UP000011713"/>
    </source>
</evidence>
<name>M4BNZ0_HYAAE</name>
<dbReference type="InterPro" id="IPR048337">
    <property type="entry name" value="FAM50A/XAP5_C"/>
</dbReference>
<dbReference type="PANTHER" id="PTHR12722:SF0">
    <property type="entry name" value="PROTEIN FAM50A"/>
    <property type="match status" value="1"/>
</dbReference>
<evidence type="ECO:0000256" key="1">
    <source>
        <dbReference type="SAM" id="MobiDB-lite"/>
    </source>
</evidence>
<reference evidence="4" key="1">
    <citation type="journal article" date="2010" name="Science">
        <title>Signatures of adaptation to obligate biotrophy in the Hyaloperonospora arabidopsidis genome.</title>
        <authorList>
            <person name="Baxter L."/>
            <person name="Tripathy S."/>
            <person name="Ishaque N."/>
            <person name="Boot N."/>
            <person name="Cabral A."/>
            <person name="Kemen E."/>
            <person name="Thines M."/>
            <person name="Ah-Fong A."/>
            <person name="Anderson R."/>
            <person name="Badejoko W."/>
            <person name="Bittner-Eddy P."/>
            <person name="Boore J.L."/>
            <person name="Chibucos M.C."/>
            <person name="Coates M."/>
            <person name="Dehal P."/>
            <person name="Delehaunty K."/>
            <person name="Dong S."/>
            <person name="Downton P."/>
            <person name="Dumas B."/>
            <person name="Fabro G."/>
            <person name="Fronick C."/>
            <person name="Fuerstenberg S.I."/>
            <person name="Fulton L."/>
            <person name="Gaulin E."/>
            <person name="Govers F."/>
            <person name="Hughes L."/>
            <person name="Humphray S."/>
            <person name="Jiang R.H."/>
            <person name="Judelson H."/>
            <person name="Kamoun S."/>
            <person name="Kyung K."/>
            <person name="Meijer H."/>
            <person name="Minx P."/>
            <person name="Morris P."/>
            <person name="Nelson J."/>
            <person name="Phuntumart V."/>
            <person name="Qutob D."/>
            <person name="Rehmany A."/>
            <person name="Rougon-Cardoso A."/>
            <person name="Ryden P."/>
            <person name="Torto-Alalibo T."/>
            <person name="Studholme D."/>
            <person name="Wang Y."/>
            <person name="Win J."/>
            <person name="Wood J."/>
            <person name="Clifton S.W."/>
            <person name="Rogers J."/>
            <person name="Van den Ackerveken G."/>
            <person name="Jones J.D."/>
            <person name="McDowell J.M."/>
            <person name="Beynon J."/>
            <person name="Tyler B.M."/>
        </authorList>
    </citation>
    <scope>NUCLEOTIDE SEQUENCE [LARGE SCALE GENOMIC DNA]</scope>
    <source>
        <strain evidence="4">Emoy2</strain>
    </source>
</reference>
<dbReference type="Proteomes" id="UP000011713">
    <property type="component" value="Unassembled WGS sequence"/>
</dbReference>
<dbReference type="GO" id="GO:0006325">
    <property type="term" value="P:chromatin organization"/>
    <property type="evidence" value="ECO:0007669"/>
    <property type="project" value="TreeGrafter"/>
</dbReference>
<dbReference type="InParanoid" id="M4BNZ0"/>
<proteinExistence type="predicted"/>
<evidence type="ECO:0000313" key="3">
    <source>
        <dbReference type="EnsemblProtists" id="HpaP808128"/>
    </source>
</evidence>
<dbReference type="STRING" id="559515.M4BNZ0"/>
<dbReference type="EMBL" id="JH598476">
    <property type="status" value="NOT_ANNOTATED_CDS"/>
    <property type="molecule type" value="Genomic_DNA"/>
</dbReference>
<feature type="domain" description="FAM50A/XAP5 C-terminal" evidence="2">
    <location>
        <begin position="206"/>
        <end position="343"/>
    </location>
</feature>
<dbReference type="HOGENOM" id="CLU_037985_1_0_1"/>
<dbReference type="OMA" id="DFIWVFL"/>
<feature type="region of interest" description="Disordered" evidence="1">
    <location>
        <begin position="111"/>
        <end position="149"/>
    </location>
</feature>
<dbReference type="PANTHER" id="PTHR12722">
    <property type="entry name" value="XAP-5 PROTEIN-RELATED"/>
    <property type="match status" value="1"/>
</dbReference>
<reference evidence="3" key="2">
    <citation type="submission" date="2015-06" db="UniProtKB">
        <authorList>
            <consortium name="EnsemblProtists"/>
        </authorList>
    </citation>
    <scope>IDENTIFICATION</scope>
    <source>
        <strain evidence="3">Emoy2</strain>
    </source>
</reference>